<evidence type="ECO:0000313" key="2">
    <source>
        <dbReference type="Proteomes" id="UP001208017"/>
    </source>
</evidence>
<reference evidence="1 2" key="1">
    <citation type="submission" date="2022-11" db="EMBL/GenBank/DDBJ databases">
        <title>Study of microbial diversity in lake waters.</title>
        <authorList>
            <person name="Zhang J."/>
        </authorList>
    </citation>
    <scope>NUCLEOTIDE SEQUENCE [LARGE SCALE GENOMIC DNA]</scope>
    <source>
        <strain evidence="1 2">DT12</strain>
    </source>
</reference>
<gene>
    <name evidence="1" type="ORF">OS242_09880</name>
</gene>
<protein>
    <submittedName>
        <fullName evidence="1">Phage tail protein</fullName>
    </submittedName>
</protein>
<name>A0ABT3X042_9BACL</name>
<dbReference type="EMBL" id="JAPMLT010000004">
    <property type="protein sequence ID" value="MCX7570271.1"/>
    <property type="molecule type" value="Genomic_DNA"/>
</dbReference>
<accession>A0ABT3X042</accession>
<evidence type="ECO:0000313" key="1">
    <source>
        <dbReference type="EMBL" id="MCX7570271.1"/>
    </source>
</evidence>
<dbReference type="NCBIfam" id="TIGR02241">
    <property type="entry name" value="conserved hypothetical phage tail region protein"/>
    <property type="match status" value="1"/>
</dbReference>
<proteinExistence type="predicted"/>
<sequence>MSRPNGSFRFRVELDGIEVAGFSEVSGLQAETEYEEYFEGGLNSHPHRFAKRTKYPPLVLKRGVTDAWELWEWYEDVINGKIVRKTGAIAMVDLAGNELRRWDFSGAYPVKWHGPDFNASQSAVAIETLELVHDGWKKGQKK</sequence>
<dbReference type="Proteomes" id="UP001208017">
    <property type="component" value="Unassembled WGS sequence"/>
</dbReference>
<dbReference type="InterPro" id="IPR010667">
    <property type="entry name" value="Phage_T4_Gp19"/>
</dbReference>
<dbReference type="PANTHER" id="PTHR38009:SF1">
    <property type="entry name" value="CONSERVED HYPOTHETICAL PHAGE TAIL PROTEIN"/>
    <property type="match status" value="1"/>
</dbReference>
<dbReference type="RefSeq" id="WP_267151748.1">
    <property type="nucleotide sequence ID" value="NZ_JAPMLT010000004.1"/>
</dbReference>
<organism evidence="1 2">
    <name type="scientific">Tumebacillus lacus</name>
    <dbReference type="NCBI Taxonomy" id="2995335"/>
    <lineage>
        <taxon>Bacteria</taxon>
        <taxon>Bacillati</taxon>
        <taxon>Bacillota</taxon>
        <taxon>Bacilli</taxon>
        <taxon>Bacillales</taxon>
        <taxon>Alicyclobacillaceae</taxon>
        <taxon>Tumebacillus</taxon>
    </lineage>
</organism>
<comment type="caution">
    <text evidence="1">The sequence shown here is derived from an EMBL/GenBank/DDBJ whole genome shotgun (WGS) entry which is preliminary data.</text>
</comment>
<dbReference type="InterPro" id="IPR011747">
    <property type="entry name" value="CHP02241"/>
</dbReference>
<dbReference type="PANTHER" id="PTHR38009">
    <property type="entry name" value="CONSERVED HYPOTHETICAL PHAGE TAIL PROTEIN"/>
    <property type="match status" value="1"/>
</dbReference>
<dbReference type="Pfam" id="PF06841">
    <property type="entry name" value="Phage_T4_gp19"/>
    <property type="match status" value="1"/>
</dbReference>
<keyword evidence="2" id="KW-1185">Reference proteome</keyword>